<reference evidence="1 2" key="1">
    <citation type="submission" date="2020-08" db="EMBL/GenBank/DDBJ databases">
        <title>A Genomic Blueprint of the Chicken Gut Microbiome.</title>
        <authorList>
            <person name="Gilroy R."/>
            <person name="Ravi A."/>
            <person name="Getino M."/>
            <person name="Pursley I."/>
            <person name="Horton D.L."/>
            <person name="Alikhan N.-F."/>
            <person name="Baker D."/>
            <person name="Gharbi K."/>
            <person name="Hall N."/>
            <person name="Watson M."/>
            <person name="Adriaenssens E.M."/>
            <person name="Foster-Nyarko E."/>
            <person name="Jarju S."/>
            <person name="Secka A."/>
            <person name="Antonio M."/>
            <person name="Oren A."/>
            <person name="Chaudhuri R."/>
            <person name="La Ragione R.M."/>
            <person name="Hildebrand F."/>
            <person name="Pallen M.J."/>
        </authorList>
    </citation>
    <scope>NUCLEOTIDE SEQUENCE [LARGE SCALE GENOMIC DNA]</scope>
    <source>
        <strain evidence="1 2">Sa3CUA8</strain>
    </source>
</reference>
<evidence type="ECO:0000313" key="1">
    <source>
        <dbReference type="EMBL" id="MBD7909615.1"/>
    </source>
</evidence>
<comment type="caution">
    <text evidence="1">The sequence shown here is derived from an EMBL/GenBank/DDBJ whole genome shotgun (WGS) entry which is preliminary data.</text>
</comment>
<organism evidence="1 2">
    <name type="scientific">Sporosarcina gallistercoris</name>
    <dbReference type="NCBI Taxonomy" id="2762245"/>
    <lineage>
        <taxon>Bacteria</taxon>
        <taxon>Bacillati</taxon>
        <taxon>Bacillota</taxon>
        <taxon>Bacilli</taxon>
        <taxon>Bacillales</taxon>
        <taxon>Caryophanaceae</taxon>
        <taxon>Sporosarcina</taxon>
    </lineage>
</organism>
<dbReference type="Gene3D" id="3.40.50.10320">
    <property type="entry name" value="LmbE-like"/>
    <property type="match status" value="1"/>
</dbReference>
<gene>
    <name evidence="1" type="ORF">H9659_14855</name>
</gene>
<sequence>MNKVMIIAPHPDDETLGCGGTILRHISNGDDVYWCIITTAEGLTTDRKWLERREEEIAQVTSAYGFKNVFKLNFVATKLDSVPDNNLINAIGDVFKEIKPNVVYVPYRGDIHSDHKIVYDATMSCTKWFRFPSIEKVLIYETISETNFAMNIDSIGFRPNVFSNISGYINKKVEIMNIYESEIASHPFPRSEGSIRALAVLRGATAGVDAAEAFMLVKERIL</sequence>
<dbReference type="Pfam" id="PF02585">
    <property type="entry name" value="PIG-L"/>
    <property type="match status" value="1"/>
</dbReference>
<accession>A0ABR8PN60</accession>
<dbReference type="InterPro" id="IPR024078">
    <property type="entry name" value="LmbE-like_dom_sf"/>
</dbReference>
<dbReference type="Proteomes" id="UP000659496">
    <property type="component" value="Unassembled WGS sequence"/>
</dbReference>
<keyword evidence="2" id="KW-1185">Reference proteome</keyword>
<name>A0ABR8PN60_9BACL</name>
<dbReference type="InterPro" id="IPR003737">
    <property type="entry name" value="GlcNAc_PI_deacetylase-related"/>
</dbReference>
<dbReference type="PANTHER" id="PTHR12993">
    <property type="entry name" value="N-ACETYLGLUCOSAMINYL-PHOSPHATIDYLINOSITOL DE-N-ACETYLASE-RELATED"/>
    <property type="match status" value="1"/>
</dbReference>
<dbReference type="PANTHER" id="PTHR12993:SF11">
    <property type="entry name" value="N-ACETYLGLUCOSAMINYL-PHOSPHATIDYLINOSITOL DE-N-ACETYLASE"/>
    <property type="match status" value="1"/>
</dbReference>
<dbReference type="SUPFAM" id="SSF102588">
    <property type="entry name" value="LmbE-like"/>
    <property type="match status" value="1"/>
</dbReference>
<proteinExistence type="predicted"/>
<dbReference type="EMBL" id="JACSQY010000016">
    <property type="protein sequence ID" value="MBD7909615.1"/>
    <property type="molecule type" value="Genomic_DNA"/>
</dbReference>
<dbReference type="RefSeq" id="WP_191692025.1">
    <property type="nucleotide sequence ID" value="NZ_JACSQY010000016.1"/>
</dbReference>
<evidence type="ECO:0000313" key="2">
    <source>
        <dbReference type="Proteomes" id="UP000659496"/>
    </source>
</evidence>
<protein>
    <submittedName>
        <fullName evidence="1">PIG-L family deacetylase</fullName>
    </submittedName>
</protein>